<feature type="domain" description="Damage-control phosphatase ARMT1-like metal-binding" evidence="9">
    <location>
        <begin position="12"/>
        <end position="415"/>
    </location>
</feature>
<dbReference type="PANTHER" id="PTHR12260">
    <property type="entry name" value="DAMAGE-CONTROL PHOSPHATASE ARMT1"/>
    <property type="match status" value="1"/>
</dbReference>
<dbReference type="GO" id="GO:0005634">
    <property type="term" value="C:nucleus"/>
    <property type="evidence" value="ECO:0007669"/>
    <property type="project" value="TreeGrafter"/>
</dbReference>
<evidence type="ECO:0000313" key="11">
    <source>
        <dbReference type="Proteomes" id="UP000269721"/>
    </source>
</evidence>
<dbReference type="SUPFAM" id="SSF111321">
    <property type="entry name" value="AF1104-like"/>
    <property type="match status" value="1"/>
</dbReference>
<name>A0A4P9WNC7_9FUNG</name>
<comment type="function">
    <text evidence="7 8">Metal-dependent phosphatase that shows phosphatase activity against several substrates, including fructose-1-phosphate and fructose-6-phosphate. Its preference for fructose-1-phosphate, a strong glycating agent that causes DNA damage rather than a canonical yeast metabolite, suggests a damage-control function in hexose phosphate metabolism.</text>
</comment>
<dbReference type="AlphaFoldDB" id="A0A4P9WNC7"/>
<dbReference type="EC" id="3.1.3.-" evidence="8"/>
<dbReference type="OrthoDB" id="541375at2759"/>
<evidence type="ECO:0000256" key="4">
    <source>
        <dbReference type="ARBA" id="ARBA00022801"/>
    </source>
</evidence>
<comment type="catalytic activity">
    <reaction evidence="1 8">
        <text>beta-D-fructose 1-phosphate + H2O = D-fructose + phosphate</text>
        <dbReference type="Rhea" id="RHEA:35603"/>
        <dbReference type="ChEBI" id="CHEBI:15377"/>
        <dbReference type="ChEBI" id="CHEBI:37721"/>
        <dbReference type="ChEBI" id="CHEBI:43474"/>
        <dbReference type="ChEBI" id="CHEBI:138881"/>
    </reaction>
</comment>
<evidence type="ECO:0000256" key="1">
    <source>
        <dbReference type="ARBA" id="ARBA00001326"/>
    </source>
</evidence>
<dbReference type="GO" id="GO:0097023">
    <property type="term" value="F:fructose 6-phosphate aldolase activity"/>
    <property type="evidence" value="ECO:0007669"/>
    <property type="project" value="RHEA"/>
</dbReference>
<feature type="non-terminal residue" evidence="10">
    <location>
        <position position="1"/>
    </location>
</feature>
<keyword evidence="5 8" id="KW-0464">Manganese</keyword>
<proteinExistence type="inferred from homology"/>
<evidence type="ECO:0000256" key="8">
    <source>
        <dbReference type="RuleBase" id="RU367030"/>
    </source>
</evidence>
<evidence type="ECO:0000256" key="6">
    <source>
        <dbReference type="ARBA" id="ARBA00048809"/>
    </source>
</evidence>
<dbReference type="EMBL" id="KZ994527">
    <property type="protein sequence ID" value="RKO92710.1"/>
    <property type="molecule type" value="Genomic_DNA"/>
</dbReference>
<sequence length="436" mass="48579">RGTAKDSFAFTTISTRLPVILTQAVDSLTRTAHAAAMNPAPDADAAAEAEKASEANECISAMSKLKYELQRDREFESIAGDEEGDEEAWRAAMDSLGDVAEGGKTWFSAPWLFAECFMYRKIRQILSKTKHWAEFDPFAEHQKQASFHGSAQSIIQLAQNLEDLVQVVDTLNAEQKRTALDDFIQFSLWGNQADLSLFVNVQHSEMHKSQISSPVSLVASSKNIIVNNIADLLDTVDNCKGGRIDIVLDNAGFELFADLALADWLTTTKSCANLHLHVKRIPWFVSDTTARDFTWTLDACAALGSEPLSACVARWRRWIADGTWVVREEAFWTTPYSFWQMSEVAPGLWADLGTSRLVIFKGDLNYRKMVYDAEWPTITPFRRAIGPLANARPFALALLRTCKSEVVVGIVPGHASELSTWHVDWMTNGKFGVVHL</sequence>
<dbReference type="FunFam" id="3.40.50.10880:FF:000005">
    <property type="entry name" value="DUF89-domain-containing protein"/>
    <property type="match status" value="1"/>
</dbReference>
<dbReference type="GO" id="GO:0004427">
    <property type="term" value="F:inorganic diphosphate phosphatase activity"/>
    <property type="evidence" value="ECO:0007669"/>
    <property type="project" value="UniProtKB-ARBA"/>
</dbReference>
<dbReference type="Proteomes" id="UP000269721">
    <property type="component" value="Unassembled WGS sequence"/>
</dbReference>
<evidence type="ECO:0000256" key="7">
    <source>
        <dbReference type="ARBA" id="ARBA00054243"/>
    </source>
</evidence>
<feature type="non-terminal residue" evidence="10">
    <location>
        <position position="436"/>
    </location>
</feature>
<comment type="cofactor">
    <cofactor evidence="8">
        <name>Mn(2+)</name>
        <dbReference type="ChEBI" id="CHEBI:29035"/>
    </cofactor>
    <cofactor evidence="8">
        <name>Ni(2+)</name>
        <dbReference type="ChEBI" id="CHEBI:49786"/>
    </cofactor>
</comment>
<dbReference type="Gene3D" id="1.20.930.60">
    <property type="match status" value="1"/>
</dbReference>
<keyword evidence="4 8" id="KW-0378">Hydrolase</keyword>
<dbReference type="GO" id="GO:0006974">
    <property type="term" value="P:DNA damage response"/>
    <property type="evidence" value="ECO:0007669"/>
    <property type="project" value="TreeGrafter"/>
</dbReference>
<keyword evidence="11" id="KW-1185">Reference proteome</keyword>
<comment type="catalytic activity">
    <reaction evidence="6 8">
        <text>beta-D-fructose 6-phosphate = dihydroxyacetone + D-glyceraldehyde 3-phosphate</text>
        <dbReference type="Rhea" id="RHEA:28002"/>
        <dbReference type="ChEBI" id="CHEBI:16016"/>
        <dbReference type="ChEBI" id="CHEBI:57634"/>
        <dbReference type="ChEBI" id="CHEBI:59776"/>
    </reaction>
</comment>
<evidence type="ECO:0000256" key="5">
    <source>
        <dbReference type="ARBA" id="ARBA00023211"/>
    </source>
</evidence>
<evidence type="ECO:0000259" key="9">
    <source>
        <dbReference type="Pfam" id="PF01937"/>
    </source>
</evidence>
<dbReference type="InterPro" id="IPR002791">
    <property type="entry name" value="ARMT1-like_metal-bd"/>
</dbReference>
<evidence type="ECO:0000313" key="10">
    <source>
        <dbReference type="EMBL" id="RKO92710.1"/>
    </source>
</evidence>
<dbReference type="InterPro" id="IPR036075">
    <property type="entry name" value="ARMT-1-like_metal-bd_sf"/>
</dbReference>
<comment type="similarity">
    <text evidence="2 8">Belongs to the damage-control phosphatase family. Sugar phosphate phosphatase III subfamily.</text>
</comment>
<protein>
    <recommendedName>
        <fullName evidence="8">Sugar phosphate phosphatase</fullName>
        <ecNumber evidence="8">3.1.3.-</ecNumber>
    </recommendedName>
</protein>
<organism evidence="10 11">
    <name type="scientific">Blyttiomyces helicus</name>
    <dbReference type="NCBI Taxonomy" id="388810"/>
    <lineage>
        <taxon>Eukaryota</taxon>
        <taxon>Fungi</taxon>
        <taxon>Fungi incertae sedis</taxon>
        <taxon>Chytridiomycota</taxon>
        <taxon>Chytridiomycota incertae sedis</taxon>
        <taxon>Chytridiomycetes</taxon>
        <taxon>Chytridiomycetes incertae sedis</taxon>
        <taxon>Blyttiomyces</taxon>
    </lineage>
</organism>
<gene>
    <name evidence="10" type="ORF">BDK51DRAFT_8225</name>
</gene>
<dbReference type="Gene3D" id="3.40.50.10880">
    <property type="entry name" value="Uncharacterised protein PF01937, DUF89, domain 3"/>
    <property type="match status" value="1"/>
</dbReference>
<dbReference type="GO" id="GO:0103026">
    <property type="term" value="F:fructose-1-phosphatase activity"/>
    <property type="evidence" value="ECO:0007669"/>
    <property type="project" value="RHEA"/>
</dbReference>
<dbReference type="Pfam" id="PF01937">
    <property type="entry name" value="ARMT1-like_dom"/>
    <property type="match status" value="1"/>
</dbReference>
<dbReference type="GO" id="GO:0046872">
    <property type="term" value="F:metal ion binding"/>
    <property type="evidence" value="ECO:0007669"/>
    <property type="project" value="UniProtKB-UniRule"/>
</dbReference>
<dbReference type="InterPro" id="IPR039763">
    <property type="entry name" value="ARMT1"/>
</dbReference>
<dbReference type="GO" id="GO:0030643">
    <property type="term" value="P:intracellular phosphate ion homeostasis"/>
    <property type="evidence" value="ECO:0007669"/>
    <property type="project" value="UniProtKB-ARBA"/>
</dbReference>
<evidence type="ECO:0000256" key="2">
    <source>
        <dbReference type="ARBA" id="ARBA00009519"/>
    </source>
</evidence>
<accession>A0A4P9WNC7</accession>
<evidence type="ECO:0000256" key="3">
    <source>
        <dbReference type="ARBA" id="ARBA00022723"/>
    </source>
</evidence>
<reference evidence="11" key="1">
    <citation type="journal article" date="2018" name="Nat. Microbiol.">
        <title>Leveraging single-cell genomics to expand the fungal tree of life.</title>
        <authorList>
            <person name="Ahrendt S.R."/>
            <person name="Quandt C.A."/>
            <person name="Ciobanu D."/>
            <person name="Clum A."/>
            <person name="Salamov A."/>
            <person name="Andreopoulos B."/>
            <person name="Cheng J.F."/>
            <person name="Woyke T."/>
            <person name="Pelin A."/>
            <person name="Henrissat B."/>
            <person name="Reynolds N.K."/>
            <person name="Benny G.L."/>
            <person name="Smith M.E."/>
            <person name="James T.Y."/>
            <person name="Grigoriev I.V."/>
        </authorList>
    </citation>
    <scope>NUCLEOTIDE SEQUENCE [LARGE SCALE GENOMIC DNA]</scope>
</reference>
<comment type="domain">
    <text evidence="8">Subfamily III proteins have a conserved RTxK motif about 40-50 residues from the C-terminus; the threonine may be replaced by serine or cysteine.</text>
</comment>
<dbReference type="PANTHER" id="PTHR12260:SF6">
    <property type="entry name" value="DAMAGE-CONTROL PHOSPHATASE ARMT1"/>
    <property type="match status" value="1"/>
</dbReference>
<keyword evidence="3 8" id="KW-0479">Metal-binding</keyword>